<protein>
    <submittedName>
        <fullName evidence="2">Uncharacterized protein</fullName>
    </submittedName>
</protein>
<feature type="chain" id="PRO_5012809445" evidence="1">
    <location>
        <begin position="19"/>
        <end position="102"/>
    </location>
</feature>
<sequence length="102" mass="11708">MKKVITIFVLLYSFNVFSGDPGGISLYVKPLSSAIDYKYIIDEFFRKYYGVDNVITPTCDSKDYTPYVDETYLNTSLKGVDDHDLLQAIHSHDSWIRVANIE</sequence>
<keyword evidence="3" id="KW-1185">Reference proteome</keyword>
<dbReference type="AlphaFoldDB" id="A0A286BT72"/>
<gene>
    <name evidence="2" type="ORF">SAMN06273570_1726</name>
</gene>
<dbReference type="OrthoDB" id="6636464at2"/>
<organism evidence="2 3">
    <name type="scientific">Candidatus Pantoea floridensis</name>
    <dbReference type="NCBI Taxonomy" id="1938870"/>
    <lineage>
        <taxon>Bacteria</taxon>
        <taxon>Pseudomonadati</taxon>
        <taxon>Pseudomonadota</taxon>
        <taxon>Gammaproteobacteria</taxon>
        <taxon>Enterobacterales</taxon>
        <taxon>Erwiniaceae</taxon>
        <taxon>Pantoea</taxon>
    </lineage>
</organism>
<proteinExistence type="predicted"/>
<evidence type="ECO:0000313" key="3">
    <source>
        <dbReference type="Proteomes" id="UP000219271"/>
    </source>
</evidence>
<evidence type="ECO:0000256" key="1">
    <source>
        <dbReference type="SAM" id="SignalP"/>
    </source>
</evidence>
<evidence type="ECO:0000313" key="2">
    <source>
        <dbReference type="EMBL" id="SOD37373.1"/>
    </source>
</evidence>
<dbReference type="Proteomes" id="UP000219271">
    <property type="component" value="Unassembled WGS sequence"/>
</dbReference>
<reference evidence="3" key="1">
    <citation type="submission" date="2017-09" db="EMBL/GenBank/DDBJ databases">
        <authorList>
            <person name="Varghese N."/>
            <person name="Submissions S."/>
        </authorList>
    </citation>
    <scope>NUCLEOTIDE SEQUENCE [LARGE SCALE GENOMIC DNA]</scope>
    <source>
        <strain evidence="3">JKS000234</strain>
    </source>
</reference>
<dbReference type="EMBL" id="OCMY01000001">
    <property type="protein sequence ID" value="SOD37373.1"/>
    <property type="molecule type" value="Genomic_DNA"/>
</dbReference>
<accession>A0A286BT72</accession>
<feature type="signal peptide" evidence="1">
    <location>
        <begin position="1"/>
        <end position="18"/>
    </location>
</feature>
<keyword evidence="1" id="KW-0732">Signal</keyword>
<name>A0A286BT72_9GAMM</name>
<dbReference type="RefSeq" id="WP_141400229.1">
    <property type="nucleotide sequence ID" value="NZ_OCMY01000001.1"/>
</dbReference>